<dbReference type="AlphaFoldDB" id="A0A368FZ12"/>
<accession>A0A368FZ12</accession>
<comment type="caution">
    <text evidence="1">The sequence shown here is derived from an EMBL/GenBank/DDBJ whole genome shotgun (WGS) entry which is preliminary data.</text>
</comment>
<proteinExistence type="predicted"/>
<evidence type="ECO:0000313" key="2">
    <source>
        <dbReference type="Proteomes" id="UP000252519"/>
    </source>
</evidence>
<keyword evidence="2" id="KW-1185">Reference proteome</keyword>
<organism evidence="1 2">
    <name type="scientific">Ancylostoma caninum</name>
    <name type="common">Dog hookworm</name>
    <dbReference type="NCBI Taxonomy" id="29170"/>
    <lineage>
        <taxon>Eukaryota</taxon>
        <taxon>Metazoa</taxon>
        <taxon>Ecdysozoa</taxon>
        <taxon>Nematoda</taxon>
        <taxon>Chromadorea</taxon>
        <taxon>Rhabditida</taxon>
        <taxon>Rhabditina</taxon>
        <taxon>Rhabditomorpha</taxon>
        <taxon>Strongyloidea</taxon>
        <taxon>Ancylostomatidae</taxon>
        <taxon>Ancylostomatinae</taxon>
        <taxon>Ancylostoma</taxon>
    </lineage>
</organism>
<name>A0A368FZ12_ANCCA</name>
<dbReference type="Proteomes" id="UP000252519">
    <property type="component" value="Unassembled WGS sequence"/>
</dbReference>
<protein>
    <submittedName>
        <fullName evidence="1">Uncharacterized protein</fullName>
    </submittedName>
</protein>
<reference evidence="1 2" key="1">
    <citation type="submission" date="2014-10" db="EMBL/GenBank/DDBJ databases">
        <title>Draft genome of the hookworm Ancylostoma caninum.</title>
        <authorList>
            <person name="Mitreva M."/>
        </authorList>
    </citation>
    <scope>NUCLEOTIDE SEQUENCE [LARGE SCALE GENOMIC DNA]</scope>
    <source>
        <strain evidence="1 2">Baltimore</strain>
    </source>
</reference>
<gene>
    <name evidence="1" type="ORF">ANCCAN_18156</name>
</gene>
<dbReference type="STRING" id="29170.A0A368FZ12"/>
<sequence length="130" mass="14495">MFDFSFPCSITEEALKDGYFLFIADGVSTVRSVVPLCRVPLIQCPVSITGTLLDPRAATVRHPIRVAYCIRSHSRETIELTASFDLADVFMFCGEKRKDGSSVICLQKDLVKVHMILVQDNFAATLSCCW</sequence>
<dbReference type="EMBL" id="JOJR01000604">
    <property type="protein sequence ID" value="RCN35975.1"/>
    <property type="molecule type" value="Genomic_DNA"/>
</dbReference>
<evidence type="ECO:0000313" key="1">
    <source>
        <dbReference type="EMBL" id="RCN35975.1"/>
    </source>
</evidence>
<dbReference type="OrthoDB" id="6278596at2759"/>